<dbReference type="Gene3D" id="3.40.1580.10">
    <property type="entry name" value="SMI1/KNR4-like"/>
    <property type="match status" value="1"/>
</dbReference>
<organism evidence="2 3">
    <name type="scientific">Pseudomonas putida</name>
    <name type="common">Arthrobacter siderocapsulatus</name>
    <dbReference type="NCBI Taxonomy" id="303"/>
    <lineage>
        <taxon>Bacteria</taxon>
        <taxon>Pseudomonadati</taxon>
        <taxon>Pseudomonadota</taxon>
        <taxon>Gammaproteobacteria</taxon>
        <taxon>Pseudomonadales</taxon>
        <taxon>Pseudomonadaceae</taxon>
        <taxon>Pseudomonas</taxon>
    </lineage>
</organism>
<name>A0A9X8HK99_PSEPU</name>
<proteinExistence type="predicted"/>
<dbReference type="InterPro" id="IPR018958">
    <property type="entry name" value="Knr4/Smi1-like_dom"/>
</dbReference>
<dbReference type="EMBL" id="RJUR01000002">
    <property type="protein sequence ID" value="ROQ55743.1"/>
    <property type="molecule type" value="Genomic_DNA"/>
</dbReference>
<dbReference type="Proteomes" id="UP000269115">
    <property type="component" value="Unassembled WGS sequence"/>
</dbReference>
<dbReference type="SMART" id="SM00860">
    <property type="entry name" value="SMI1_KNR4"/>
    <property type="match status" value="1"/>
</dbReference>
<dbReference type="InterPro" id="IPR037883">
    <property type="entry name" value="Knr4/Smi1-like_sf"/>
</dbReference>
<dbReference type="Pfam" id="PF09346">
    <property type="entry name" value="SMI1_KNR4"/>
    <property type="match status" value="1"/>
</dbReference>
<protein>
    <submittedName>
        <fullName evidence="2">SUKH superfamily protein</fullName>
    </submittedName>
</protein>
<dbReference type="SUPFAM" id="SSF160631">
    <property type="entry name" value="SMI1/KNR4-like"/>
    <property type="match status" value="1"/>
</dbReference>
<feature type="domain" description="Knr4/Smi1-like" evidence="1">
    <location>
        <begin position="70"/>
        <end position="199"/>
    </location>
</feature>
<evidence type="ECO:0000259" key="1">
    <source>
        <dbReference type="SMART" id="SM00860"/>
    </source>
</evidence>
<accession>A0A9X8HK99</accession>
<evidence type="ECO:0000313" key="2">
    <source>
        <dbReference type="EMBL" id="ROQ55743.1"/>
    </source>
</evidence>
<gene>
    <name evidence="2" type="ORF">EDF85_0192</name>
</gene>
<comment type="caution">
    <text evidence="2">The sequence shown here is derived from an EMBL/GenBank/DDBJ whole genome shotgun (WGS) entry which is preliminary data.</text>
</comment>
<reference evidence="2 3" key="1">
    <citation type="submission" date="2018-11" db="EMBL/GenBank/DDBJ databases">
        <title>Genomic analyses of the natural microbiome of Caenorhabditis elegans.</title>
        <authorList>
            <person name="Samuel B."/>
        </authorList>
    </citation>
    <scope>NUCLEOTIDE SEQUENCE [LARGE SCALE GENOMIC DNA]</scope>
    <source>
        <strain evidence="2 3">BIGb0473</strain>
    </source>
</reference>
<evidence type="ECO:0000313" key="3">
    <source>
        <dbReference type="Proteomes" id="UP000269115"/>
    </source>
</evidence>
<dbReference type="AlphaFoldDB" id="A0A9X8HK99"/>
<sequence length="204" mass="22822">MEPFQGVTDLAYSQDSAVSSDVLKTCFNHYLLHDDPLDVSQGHQYSAQRGILVASSDGHRNRMSKTRVIGTTLSAIVSAEKELNRTFPTSFSRWLLANNGRSLGGLVVFPVFDSRDPRKTWDSIVRNYTSGWQAWLENFSQSPERFAPLLPFAEFGTGDYYCFDYDARGASGEPAVVLWDHETGSARRVADDFEQWLSSVDPAP</sequence>